<dbReference type="PANTHER" id="PTHR38595:SF1">
    <property type="entry name" value="TYPE VI SECRETION SYSTEM COMPONENT TSSE1"/>
    <property type="match status" value="1"/>
</dbReference>
<evidence type="ECO:0000259" key="1">
    <source>
        <dbReference type="Pfam" id="PF04965"/>
    </source>
</evidence>
<dbReference type="SUPFAM" id="SSF160719">
    <property type="entry name" value="gpW/gp25-like"/>
    <property type="match status" value="1"/>
</dbReference>
<name>A0A2B8BJM4_9PROT</name>
<evidence type="ECO:0000313" key="3">
    <source>
        <dbReference type="Proteomes" id="UP000225379"/>
    </source>
</evidence>
<dbReference type="Pfam" id="PF04965">
    <property type="entry name" value="GPW_gp25"/>
    <property type="match status" value="1"/>
</dbReference>
<comment type="caution">
    <text evidence="2">The sequence shown here is derived from an EMBL/GenBank/DDBJ whole genome shotgun (WGS) entry which is preliminary data.</text>
</comment>
<dbReference type="InterPro" id="IPR053176">
    <property type="entry name" value="T6SS_TssE1-like"/>
</dbReference>
<proteinExistence type="predicted"/>
<feature type="domain" description="IraD/Gp25-like" evidence="1">
    <location>
        <begin position="39"/>
        <end position="142"/>
    </location>
</feature>
<gene>
    <name evidence="2" type="ORF">CRT60_08910</name>
</gene>
<reference evidence="3" key="1">
    <citation type="submission" date="2017-10" db="EMBL/GenBank/DDBJ databases">
        <authorList>
            <person name="Kravchenko I.K."/>
            <person name="Grouzdev D.S."/>
        </authorList>
    </citation>
    <scope>NUCLEOTIDE SEQUENCE [LARGE SCALE GENOMIC DNA]</scope>
    <source>
        <strain evidence="3">B2</strain>
    </source>
</reference>
<protein>
    <submittedName>
        <fullName evidence="2">Type VI secretion system baseplate subunit TssE</fullName>
    </submittedName>
</protein>
<keyword evidence="3" id="KW-1185">Reference proteome</keyword>
<accession>A0A2B8BJM4</accession>
<evidence type="ECO:0000313" key="2">
    <source>
        <dbReference type="EMBL" id="PGH58065.1"/>
    </source>
</evidence>
<dbReference type="InterPro" id="IPR017737">
    <property type="entry name" value="TssE1-like"/>
</dbReference>
<dbReference type="NCBIfam" id="TIGR03357">
    <property type="entry name" value="VI_zyme"/>
    <property type="match status" value="1"/>
</dbReference>
<sequence length="169" mass="19465">MAELTVQEKLQPSLLDRLFDDEPAQRQESRERRVLSLRRLRESVMRDLAWLLNASNLGAELDEERHPEIARSVLNYGMPPLAGLSSIGVELPDLERRMFDAIRRFEPRILPNTLNVKLIRQGEQHNSRALTFDIEGELWAQPVPIRIFLRTEVDLEVGVVNVSDNAGFR</sequence>
<dbReference type="EMBL" id="PDKW01000039">
    <property type="protein sequence ID" value="PGH58065.1"/>
    <property type="molecule type" value="Genomic_DNA"/>
</dbReference>
<dbReference type="OrthoDB" id="119583at2"/>
<dbReference type="RefSeq" id="WP_098736050.1">
    <property type="nucleotide sequence ID" value="NZ_PDKW01000039.1"/>
</dbReference>
<dbReference type="InterPro" id="IPR007048">
    <property type="entry name" value="IraD/Gp25-like"/>
</dbReference>
<organism evidence="2 3">
    <name type="scientific">Azospirillum palustre</name>
    <dbReference type="NCBI Taxonomy" id="2044885"/>
    <lineage>
        <taxon>Bacteria</taxon>
        <taxon>Pseudomonadati</taxon>
        <taxon>Pseudomonadota</taxon>
        <taxon>Alphaproteobacteria</taxon>
        <taxon>Rhodospirillales</taxon>
        <taxon>Azospirillaceae</taxon>
        <taxon>Azospirillum</taxon>
    </lineage>
</organism>
<dbReference type="AlphaFoldDB" id="A0A2B8BJM4"/>
<dbReference type="Proteomes" id="UP000225379">
    <property type="component" value="Unassembled WGS sequence"/>
</dbReference>
<dbReference type="PANTHER" id="PTHR38595">
    <property type="entry name" value="CYTOPLASMIC PROTEIN-RELATED"/>
    <property type="match status" value="1"/>
</dbReference>